<evidence type="ECO:0000256" key="2">
    <source>
        <dbReference type="ARBA" id="ARBA00022771"/>
    </source>
</evidence>
<keyword evidence="2 4" id="KW-0863">Zinc-finger</keyword>
<evidence type="ECO:0000259" key="5">
    <source>
        <dbReference type="PROSITE" id="PS50089"/>
    </source>
</evidence>
<dbReference type="EMBL" id="JABWDY010027207">
    <property type="protein sequence ID" value="KAF5188097.1"/>
    <property type="molecule type" value="Genomic_DNA"/>
</dbReference>
<dbReference type="Proteomes" id="UP000554482">
    <property type="component" value="Unassembled WGS sequence"/>
</dbReference>
<dbReference type="FunFam" id="3.30.40.10:FF:000781">
    <property type="entry name" value="Uncharacterized protein"/>
    <property type="match status" value="1"/>
</dbReference>
<dbReference type="SUPFAM" id="SSF57850">
    <property type="entry name" value="RING/U-box"/>
    <property type="match status" value="1"/>
</dbReference>
<protein>
    <submittedName>
        <fullName evidence="6">E3 ubiquitin-protein ligase ring1-like</fullName>
    </submittedName>
</protein>
<dbReference type="SMART" id="SM00184">
    <property type="entry name" value="RING"/>
    <property type="match status" value="1"/>
</dbReference>
<feature type="domain" description="RING-type" evidence="5">
    <location>
        <begin position="198"/>
        <end position="239"/>
    </location>
</feature>
<dbReference type="GO" id="GO:0016567">
    <property type="term" value="P:protein ubiquitination"/>
    <property type="evidence" value="ECO:0007669"/>
    <property type="project" value="TreeGrafter"/>
</dbReference>
<dbReference type="GO" id="GO:0061630">
    <property type="term" value="F:ubiquitin protein ligase activity"/>
    <property type="evidence" value="ECO:0007669"/>
    <property type="project" value="TreeGrafter"/>
</dbReference>
<organism evidence="6 7">
    <name type="scientific">Thalictrum thalictroides</name>
    <name type="common">Rue-anemone</name>
    <name type="synonym">Anemone thalictroides</name>
    <dbReference type="NCBI Taxonomy" id="46969"/>
    <lineage>
        <taxon>Eukaryota</taxon>
        <taxon>Viridiplantae</taxon>
        <taxon>Streptophyta</taxon>
        <taxon>Embryophyta</taxon>
        <taxon>Tracheophyta</taxon>
        <taxon>Spermatophyta</taxon>
        <taxon>Magnoliopsida</taxon>
        <taxon>Ranunculales</taxon>
        <taxon>Ranunculaceae</taxon>
        <taxon>Thalictroideae</taxon>
        <taxon>Thalictrum</taxon>
    </lineage>
</organism>
<dbReference type="OrthoDB" id="4348522at2759"/>
<dbReference type="Pfam" id="PF13639">
    <property type="entry name" value="zf-RING_2"/>
    <property type="match status" value="1"/>
</dbReference>
<reference evidence="6 7" key="1">
    <citation type="submission" date="2020-06" db="EMBL/GenBank/DDBJ databases">
        <title>Transcriptomic and genomic resources for Thalictrum thalictroides and T. hernandezii: Facilitating candidate gene discovery in an emerging model plant lineage.</title>
        <authorList>
            <person name="Arias T."/>
            <person name="Riano-Pachon D.M."/>
            <person name="Di Stilio V.S."/>
        </authorList>
    </citation>
    <scope>NUCLEOTIDE SEQUENCE [LARGE SCALE GENOMIC DNA]</scope>
    <source>
        <strain evidence="7">cv. WT478/WT964</strain>
        <tissue evidence="6">Leaves</tissue>
    </source>
</reference>
<evidence type="ECO:0000256" key="1">
    <source>
        <dbReference type="ARBA" id="ARBA00022723"/>
    </source>
</evidence>
<dbReference type="InterPro" id="IPR013083">
    <property type="entry name" value="Znf_RING/FYVE/PHD"/>
</dbReference>
<dbReference type="Gene3D" id="3.30.40.10">
    <property type="entry name" value="Zinc/RING finger domain, C3HC4 (zinc finger)"/>
    <property type="match status" value="1"/>
</dbReference>
<keyword evidence="3" id="KW-0862">Zinc</keyword>
<keyword evidence="7" id="KW-1185">Reference proteome</keyword>
<dbReference type="PANTHER" id="PTHR15710">
    <property type="entry name" value="E3 UBIQUITIN-PROTEIN LIGASE PRAJA"/>
    <property type="match status" value="1"/>
</dbReference>
<dbReference type="AlphaFoldDB" id="A0A7J6VTP5"/>
<evidence type="ECO:0000313" key="7">
    <source>
        <dbReference type="Proteomes" id="UP000554482"/>
    </source>
</evidence>
<evidence type="ECO:0000256" key="4">
    <source>
        <dbReference type="PROSITE-ProRule" id="PRU00175"/>
    </source>
</evidence>
<dbReference type="PROSITE" id="PS50089">
    <property type="entry name" value="ZF_RING_2"/>
    <property type="match status" value="1"/>
</dbReference>
<keyword evidence="1" id="KW-0479">Metal-binding</keyword>
<proteinExistence type="predicted"/>
<name>A0A7J6VTP5_THATH</name>
<dbReference type="InterPro" id="IPR001841">
    <property type="entry name" value="Znf_RING"/>
</dbReference>
<dbReference type="GO" id="GO:0005737">
    <property type="term" value="C:cytoplasm"/>
    <property type="evidence" value="ECO:0007669"/>
    <property type="project" value="TreeGrafter"/>
</dbReference>
<dbReference type="PANTHER" id="PTHR15710:SF124">
    <property type="entry name" value="RING-TYPE DOMAIN-CONTAINING PROTEIN"/>
    <property type="match status" value="1"/>
</dbReference>
<dbReference type="GO" id="GO:0008270">
    <property type="term" value="F:zinc ion binding"/>
    <property type="evidence" value="ECO:0007669"/>
    <property type="project" value="UniProtKB-KW"/>
</dbReference>
<dbReference type="CDD" id="cd16454">
    <property type="entry name" value="RING-H2_PA-TM-RING"/>
    <property type="match status" value="1"/>
</dbReference>
<comment type="caution">
    <text evidence="6">The sequence shown here is derived from an EMBL/GenBank/DDBJ whole genome shotgun (WGS) entry which is preliminary data.</text>
</comment>
<gene>
    <name evidence="6" type="ORF">FRX31_022322</name>
</gene>
<accession>A0A7J6VTP5</accession>
<evidence type="ECO:0000256" key="3">
    <source>
        <dbReference type="ARBA" id="ARBA00022833"/>
    </source>
</evidence>
<evidence type="ECO:0000313" key="6">
    <source>
        <dbReference type="EMBL" id="KAF5188097.1"/>
    </source>
</evidence>
<sequence length="244" mass="28575">MCERFEESHSTTQDFRFEFRVNRVIKPMYWTIDGEQVFLEERQYPEGISHVFMLEPRYFYDNLHAFVAHMLTRVGVSRYLQCTPIRGSRGTPIELISSYTNSIINRISNIGRPLLWMRVDVGIEKYVYDSRRQRVYDAAYALERRRVTHIESLRRMVMLMDIGSGWSRSTGTAPASKSSIDELEKVIFDDEQSTTTNCSICLEEFEVGSKLTRMPCLHTFHGKCISLWLEKSHSCPICRFKMPV</sequence>